<evidence type="ECO:0000256" key="1">
    <source>
        <dbReference type="SAM" id="Coils"/>
    </source>
</evidence>
<dbReference type="RefSeq" id="WP_137325151.1">
    <property type="nucleotide sequence ID" value="NZ_LBIA02000001.1"/>
</dbReference>
<keyword evidence="5" id="KW-1185">Reference proteome</keyword>
<organism evidence="4 5">
    <name type="scientific">Afipia massiliensis</name>
    <dbReference type="NCBI Taxonomy" id="211460"/>
    <lineage>
        <taxon>Bacteria</taxon>
        <taxon>Pseudomonadati</taxon>
        <taxon>Pseudomonadota</taxon>
        <taxon>Alphaproteobacteria</taxon>
        <taxon>Hyphomicrobiales</taxon>
        <taxon>Nitrobacteraceae</taxon>
        <taxon>Afipia</taxon>
    </lineage>
</organism>
<evidence type="ECO:0000256" key="2">
    <source>
        <dbReference type="SAM" id="MobiDB-lite"/>
    </source>
</evidence>
<feature type="coiled-coil region" evidence="1">
    <location>
        <begin position="406"/>
        <end position="433"/>
    </location>
</feature>
<evidence type="ECO:0000313" key="4">
    <source>
        <dbReference type="EMBL" id="TKT71401.1"/>
    </source>
</evidence>
<gene>
    <name evidence="4" type="ORF">YH63_008225</name>
</gene>
<evidence type="ECO:0000259" key="3">
    <source>
        <dbReference type="Pfam" id="PF03432"/>
    </source>
</evidence>
<comment type="caution">
    <text evidence="4">The sequence shown here is derived from an EMBL/GenBank/DDBJ whole genome shotgun (WGS) entry which is preliminary data.</text>
</comment>
<keyword evidence="1" id="KW-0175">Coiled coil</keyword>
<dbReference type="AlphaFoldDB" id="A0A4U6BND6"/>
<dbReference type="OrthoDB" id="8162887at2"/>
<proteinExistence type="predicted"/>
<feature type="region of interest" description="Disordered" evidence="2">
    <location>
        <begin position="171"/>
        <end position="192"/>
    </location>
</feature>
<dbReference type="EMBL" id="LBIA02000001">
    <property type="protein sequence ID" value="TKT71401.1"/>
    <property type="molecule type" value="Genomic_DNA"/>
</dbReference>
<sequence length="582" mass="63686">MNLKSKRVKARGQAVQRLINHLTNGDDNDEVELVRGNMADLKDWRDDALRFGREYSVRHWIASPEREITTEQFDTLIGWLAAEFGFDPAVAIAWKHRKQRATPDGCPHFHILVNEVDPASAGSVMSSSHDYARHQKISIGLSLMWGHPVTIGPHCKSAAAALKAEGFEVPDELSRQSGNHGQGFDERSHQRLKRSGIDLPRIRVLVTEALAASQSLEEFEGKLAAIGLRLEAGRKGGMPVLIASDGATFVGSLSRLTRFNKAELKQRMIFNGRYSSSATYRGAAPPVSDSADETGLEAGKRDGGSEPARSPRHPDPAAGGNSSGGGSDTRTPGAVGIAVQPAAAATALMLRIGCHRQHVRLLDLLSIARRAAMAPPERVDFELHESIETETAILNQSDDLPEPSALLAARRAVDKATGRLRELERRSSDLDRRIECLPTPTIWNHLMRSSREAEKERLQTKSEAIFAKVRTARSALASAKHALATQQAKFAQERSQHSAALATRQQQAMKFIKIGEIARTRLARNPELGFAGLAHVLRLAALPRARHAALGGDEHSEFGGRDDVVLYDEWGKPYKANPQASW</sequence>
<dbReference type="Proteomes" id="UP000034832">
    <property type="component" value="Unassembled WGS sequence"/>
</dbReference>
<feature type="domain" description="MobA/VirD2-like nuclease" evidence="3">
    <location>
        <begin position="55"/>
        <end position="138"/>
    </location>
</feature>
<protein>
    <recommendedName>
        <fullName evidence="3">MobA/VirD2-like nuclease domain-containing protein</fullName>
    </recommendedName>
</protein>
<feature type="region of interest" description="Disordered" evidence="2">
    <location>
        <begin position="279"/>
        <end position="334"/>
    </location>
</feature>
<reference evidence="4" key="1">
    <citation type="submission" date="2019-04" db="EMBL/GenBank/DDBJ databases">
        <title>Whole genome sequencing of cave bacteria.</title>
        <authorList>
            <person name="Gan H.M."/>
            <person name="Barton H."/>
            <person name="Savka M.A."/>
        </authorList>
    </citation>
    <scope>NUCLEOTIDE SEQUENCE [LARGE SCALE GENOMIC DNA]</scope>
    <source>
        <strain evidence="4">LC387</strain>
    </source>
</reference>
<evidence type="ECO:0000313" key="5">
    <source>
        <dbReference type="Proteomes" id="UP000034832"/>
    </source>
</evidence>
<accession>A0A4U6BND6</accession>
<dbReference type="STRING" id="211460.YH63_10720"/>
<dbReference type="Pfam" id="PF03432">
    <property type="entry name" value="Relaxase"/>
    <property type="match status" value="1"/>
</dbReference>
<dbReference type="InterPro" id="IPR005094">
    <property type="entry name" value="Endonuclease_MobA/VirD2"/>
</dbReference>
<name>A0A4U6BND6_9BRAD</name>